<dbReference type="InterPro" id="IPR012319">
    <property type="entry name" value="FPG_cat"/>
</dbReference>
<evidence type="ECO:0000256" key="9">
    <source>
        <dbReference type="ARBA" id="ARBA00023125"/>
    </source>
</evidence>
<proteinExistence type="inferred from homology"/>
<dbReference type="InterPro" id="IPR035937">
    <property type="entry name" value="FPG_N"/>
</dbReference>
<evidence type="ECO:0000256" key="13">
    <source>
        <dbReference type="ARBA" id="ARBA00023295"/>
    </source>
</evidence>
<evidence type="ECO:0000256" key="11">
    <source>
        <dbReference type="ARBA" id="ARBA00023239"/>
    </source>
</evidence>
<feature type="region of interest" description="Disordered" evidence="20">
    <location>
        <begin position="43"/>
        <end position="74"/>
    </location>
</feature>
<keyword evidence="12" id="KW-0511">Multifunctional enzyme</keyword>
<evidence type="ECO:0000256" key="19">
    <source>
        <dbReference type="PROSITE-ProRule" id="PRU00391"/>
    </source>
</evidence>
<dbReference type="EMBL" id="CADCTP010000324">
    <property type="protein sequence ID" value="CAA9280779.1"/>
    <property type="molecule type" value="Genomic_DNA"/>
</dbReference>
<evidence type="ECO:0000256" key="2">
    <source>
        <dbReference type="ARBA" id="ARBA00009409"/>
    </source>
</evidence>
<evidence type="ECO:0000256" key="1">
    <source>
        <dbReference type="ARBA" id="ARBA00001947"/>
    </source>
</evidence>
<dbReference type="AlphaFoldDB" id="A0A6J4JIJ5"/>
<keyword evidence="22" id="KW-0540">Nuclease</keyword>
<dbReference type="PROSITE" id="PS51066">
    <property type="entry name" value="ZF_FPG_2"/>
    <property type="match status" value="1"/>
</dbReference>
<evidence type="ECO:0000256" key="12">
    <source>
        <dbReference type="ARBA" id="ARBA00023268"/>
    </source>
</evidence>
<organism evidence="22">
    <name type="scientific">uncultured Mycobacteriales bacterium</name>
    <dbReference type="NCBI Taxonomy" id="581187"/>
    <lineage>
        <taxon>Bacteria</taxon>
        <taxon>Bacillati</taxon>
        <taxon>Actinomycetota</taxon>
        <taxon>Actinomycetes</taxon>
        <taxon>Mycobacteriales</taxon>
        <taxon>environmental samples</taxon>
    </lineage>
</organism>
<dbReference type="FunFam" id="1.10.8.50:FF:000003">
    <property type="entry name" value="Formamidopyrimidine-DNA glycosylase"/>
    <property type="match status" value="1"/>
</dbReference>
<evidence type="ECO:0000256" key="4">
    <source>
        <dbReference type="ARBA" id="ARBA00022723"/>
    </source>
</evidence>
<dbReference type="GO" id="GO:0006284">
    <property type="term" value="P:base-excision repair"/>
    <property type="evidence" value="ECO:0007669"/>
    <property type="project" value="InterPro"/>
</dbReference>
<feature type="domain" description="FPG-type" evidence="21">
    <location>
        <begin position="299"/>
        <end position="333"/>
    </location>
</feature>
<dbReference type="GO" id="GO:0006979">
    <property type="term" value="P:response to oxidative stress"/>
    <property type="evidence" value="ECO:0007669"/>
    <property type="project" value="UniProtKB-ARBA"/>
</dbReference>
<comment type="catalytic activity">
    <reaction evidence="14">
        <text>2'-deoxyribonucleotide-(2'-deoxyribose 5'-phosphate)-2'-deoxyribonucleotide-DNA = a 3'-end 2'-deoxyribonucleotide-(2,3-dehydro-2,3-deoxyribose 5'-phosphate)-DNA + a 5'-end 5'-phospho-2'-deoxyribonucleoside-DNA + H(+)</text>
        <dbReference type="Rhea" id="RHEA:66592"/>
        <dbReference type="Rhea" id="RHEA-COMP:13180"/>
        <dbReference type="Rhea" id="RHEA-COMP:16897"/>
        <dbReference type="Rhea" id="RHEA-COMP:17067"/>
        <dbReference type="ChEBI" id="CHEBI:15378"/>
        <dbReference type="ChEBI" id="CHEBI:136412"/>
        <dbReference type="ChEBI" id="CHEBI:157695"/>
        <dbReference type="ChEBI" id="CHEBI:167181"/>
        <dbReference type="EC" id="4.2.99.18"/>
    </reaction>
</comment>
<protein>
    <recommendedName>
        <fullName evidence="15">Endonuclease 8 1</fullName>
        <ecNumber evidence="3">4.2.99.18</ecNumber>
    </recommendedName>
    <alternativeName>
        <fullName evidence="17">DNA glycosylase/AP lyase Nei 1</fullName>
    </alternativeName>
    <alternativeName>
        <fullName evidence="16">DNA-(apurinic or apyrimidinic site) lyase Nei 1</fullName>
    </alternativeName>
    <alternativeName>
        <fullName evidence="18">Endonuclease VIII 1</fullName>
    </alternativeName>
</protein>
<evidence type="ECO:0000256" key="10">
    <source>
        <dbReference type="ARBA" id="ARBA00023204"/>
    </source>
</evidence>
<evidence type="ECO:0000256" key="17">
    <source>
        <dbReference type="ARBA" id="ARBA00076830"/>
    </source>
</evidence>
<dbReference type="GO" id="GO:0000703">
    <property type="term" value="F:oxidized pyrimidine nucleobase lesion DNA N-glycosylase activity"/>
    <property type="evidence" value="ECO:0007669"/>
    <property type="project" value="TreeGrafter"/>
</dbReference>
<feature type="region of interest" description="Disordered" evidence="20">
    <location>
        <begin position="1"/>
        <end position="27"/>
    </location>
</feature>
<evidence type="ECO:0000259" key="21">
    <source>
        <dbReference type="PROSITE" id="PS51066"/>
    </source>
</evidence>
<keyword evidence="7" id="KW-0378">Hydrolase</keyword>
<dbReference type="Pfam" id="PF01149">
    <property type="entry name" value="Fapy_DNA_glyco"/>
    <property type="match status" value="1"/>
</dbReference>
<keyword evidence="5" id="KW-0227">DNA damage</keyword>
<keyword evidence="13" id="KW-0326">Glycosidase</keyword>
<name>A0A6J4JIJ5_9ACTN</name>
<dbReference type="InterPro" id="IPR015886">
    <property type="entry name" value="H2TH_FPG"/>
</dbReference>
<dbReference type="GO" id="GO:0003690">
    <property type="term" value="F:double-stranded DNA binding"/>
    <property type="evidence" value="ECO:0007669"/>
    <property type="project" value="UniProtKB-ARBA"/>
</dbReference>
<evidence type="ECO:0000256" key="7">
    <source>
        <dbReference type="ARBA" id="ARBA00022801"/>
    </source>
</evidence>
<keyword evidence="11" id="KW-0456">Lyase</keyword>
<evidence type="ECO:0000256" key="20">
    <source>
        <dbReference type="SAM" id="MobiDB-lite"/>
    </source>
</evidence>
<evidence type="ECO:0000256" key="18">
    <source>
        <dbReference type="ARBA" id="ARBA00081466"/>
    </source>
</evidence>
<keyword evidence="9" id="KW-0238">DNA-binding</keyword>
<feature type="compositionally biased region" description="Low complexity" evidence="20">
    <location>
        <begin position="1"/>
        <end position="21"/>
    </location>
</feature>
<dbReference type="Pfam" id="PF06831">
    <property type="entry name" value="H2TH"/>
    <property type="match status" value="1"/>
</dbReference>
<dbReference type="PROSITE" id="PS01242">
    <property type="entry name" value="ZF_FPG_1"/>
    <property type="match status" value="1"/>
</dbReference>
<evidence type="ECO:0000256" key="14">
    <source>
        <dbReference type="ARBA" id="ARBA00044632"/>
    </source>
</evidence>
<dbReference type="Pfam" id="PF06827">
    <property type="entry name" value="zf-FPG_IleRS"/>
    <property type="match status" value="1"/>
</dbReference>
<evidence type="ECO:0000256" key="16">
    <source>
        <dbReference type="ARBA" id="ARBA00076224"/>
    </source>
</evidence>
<keyword evidence="6 19" id="KW-0863">Zinc-finger</keyword>
<comment type="similarity">
    <text evidence="2">Belongs to the FPG family.</text>
</comment>
<keyword evidence="22" id="KW-0255">Endonuclease</keyword>
<dbReference type="InterPro" id="IPR000214">
    <property type="entry name" value="Znf_DNA_glyclase/AP_lyase"/>
</dbReference>
<evidence type="ECO:0000256" key="6">
    <source>
        <dbReference type="ARBA" id="ARBA00022771"/>
    </source>
</evidence>
<evidence type="ECO:0000256" key="8">
    <source>
        <dbReference type="ARBA" id="ARBA00022833"/>
    </source>
</evidence>
<keyword evidence="8" id="KW-0862">Zinc</keyword>
<dbReference type="SUPFAM" id="SSF81624">
    <property type="entry name" value="N-terminal domain of MutM-like DNA repair proteins"/>
    <property type="match status" value="1"/>
</dbReference>
<dbReference type="GO" id="GO:0008270">
    <property type="term" value="F:zinc ion binding"/>
    <property type="evidence" value="ECO:0007669"/>
    <property type="project" value="UniProtKB-KW"/>
</dbReference>
<dbReference type="SMART" id="SM01232">
    <property type="entry name" value="H2TH"/>
    <property type="match status" value="1"/>
</dbReference>
<evidence type="ECO:0000256" key="5">
    <source>
        <dbReference type="ARBA" id="ARBA00022763"/>
    </source>
</evidence>
<feature type="non-terminal residue" evidence="22">
    <location>
        <position position="1"/>
    </location>
</feature>
<dbReference type="GO" id="GO:0003684">
    <property type="term" value="F:damaged DNA binding"/>
    <property type="evidence" value="ECO:0007669"/>
    <property type="project" value="InterPro"/>
</dbReference>
<dbReference type="InterPro" id="IPR010663">
    <property type="entry name" value="Znf_FPG/IleRS"/>
</dbReference>
<dbReference type="SUPFAM" id="SSF57716">
    <property type="entry name" value="Glucocorticoid receptor-like (DNA-binding domain)"/>
    <property type="match status" value="1"/>
</dbReference>
<dbReference type="PANTHER" id="PTHR42697:SF3">
    <property type="entry name" value="ENDONUCLEASE 8 1"/>
    <property type="match status" value="1"/>
</dbReference>
<dbReference type="FunFam" id="3.20.190.10:FF:000007">
    <property type="entry name" value="DNA glycosylase"/>
    <property type="match status" value="1"/>
</dbReference>
<dbReference type="InterPro" id="IPR010979">
    <property type="entry name" value="Ribosomal_uS13-like_H2TH"/>
</dbReference>
<accession>A0A6J4JIJ5</accession>
<dbReference type="GO" id="GO:0008534">
    <property type="term" value="F:oxidized purine nucleobase lesion DNA N-glycosylase activity"/>
    <property type="evidence" value="ECO:0007669"/>
    <property type="project" value="UniProtKB-ARBA"/>
</dbReference>
<reference evidence="22" key="1">
    <citation type="submission" date="2020-02" db="EMBL/GenBank/DDBJ databases">
        <authorList>
            <person name="Meier V. D."/>
        </authorList>
    </citation>
    <scope>NUCLEOTIDE SEQUENCE</scope>
    <source>
        <strain evidence="22">AVDCRST_MAG41</strain>
    </source>
</reference>
<evidence type="ECO:0000256" key="3">
    <source>
        <dbReference type="ARBA" id="ARBA00012720"/>
    </source>
</evidence>
<evidence type="ECO:0000313" key="22">
    <source>
        <dbReference type="EMBL" id="CAA9280779.1"/>
    </source>
</evidence>
<dbReference type="CDD" id="cd08970">
    <property type="entry name" value="AcNei1_N"/>
    <property type="match status" value="1"/>
</dbReference>
<dbReference type="InterPro" id="IPR015887">
    <property type="entry name" value="DNA_glyclase_Znf_dom_DNA_BS"/>
</dbReference>
<dbReference type="SMART" id="SM00898">
    <property type="entry name" value="Fapy_DNA_glyco"/>
    <property type="match status" value="1"/>
</dbReference>
<feature type="compositionally biased region" description="Basic residues" evidence="20">
    <location>
        <begin position="49"/>
        <end position="58"/>
    </location>
</feature>
<dbReference type="SUPFAM" id="SSF46946">
    <property type="entry name" value="S13-like H2TH domain"/>
    <property type="match status" value="1"/>
</dbReference>
<dbReference type="Gene3D" id="1.10.8.50">
    <property type="match status" value="1"/>
</dbReference>
<dbReference type="GO" id="GO:0140078">
    <property type="term" value="F:class I DNA-(apurinic or apyrimidinic site) endonuclease activity"/>
    <property type="evidence" value="ECO:0007669"/>
    <property type="project" value="UniProtKB-EC"/>
</dbReference>
<gene>
    <name evidence="22" type="ORF">AVDCRST_MAG41-3563</name>
</gene>
<dbReference type="EC" id="4.2.99.18" evidence="3"/>
<keyword evidence="10" id="KW-0234">DNA repair</keyword>
<sequence>CSVRPAGGASGPAAPVPAGADAGSGGSGGAAGDGVAYCVPPSGGAAGGVRRRSRRRCRGGPGSATETTSGRTVPEGHTIHRLAREHNRLLVGHAVHASSPQGRFVEGAARIDGRVLEKTEAYGKHLFHRYGDVFLHVHLGLYGKFTVGALPAPEPRGALRLRLLADGHWIDLRGPTACELMEPPEVDAVRDRLGPDPLRRDARPDLAFDRLSRSRVAIGALLMDQSVIAGIGNVYRAEILFRHRVEPHRPGRDLPRETWDALWADLVLLMRAGVRAGRIVTTLPADRPRGRLTRDKAHYVYRRAGLPCRICGTEVRTEVMVGRNLFWCPTCQR</sequence>
<keyword evidence="4" id="KW-0479">Metal-binding</keyword>
<dbReference type="Gene3D" id="3.20.190.10">
    <property type="entry name" value="MutM-like, N-terminal"/>
    <property type="match status" value="1"/>
</dbReference>
<evidence type="ECO:0000256" key="15">
    <source>
        <dbReference type="ARBA" id="ARBA00072653"/>
    </source>
</evidence>
<dbReference type="PANTHER" id="PTHR42697">
    <property type="entry name" value="ENDONUCLEASE 8"/>
    <property type="match status" value="1"/>
</dbReference>
<comment type="cofactor">
    <cofactor evidence="1">
        <name>Zn(2+)</name>
        <dbReference type="ChEBI" id="CHEBI:29105"/>
    </cofactor>
</comment>